<dbReference type="InterPro" id="IPR046341">
    <property type="entry name" value="SET_dom_sf"/>
</dbReference>
<reference evidence="11" key="1">
    <citation type="submission" date="2021-10" db="EMBL/GenBank/DDBJ databases">
        <title>Tropical sea cucumber genome reveals ecological adaptation and Cuvierian tubules defense mechanism.</title>
        <authorList>
            <person name="Chen T."/>
        </authorList>
    </citation>
    <scope>NUCLEOTIDE SEQUENCE</scope>
    <source>
        <strain evidence="11">Nanhai2018</strain>
        <tissue evidence="11">Muscle</tissue>
    </source>
</reference>
<protein>
    <submittedName>
        <fullName evidence="11">PR domain zinc finger protein 4</fullName>
    </submittedName>
</protein>
<feature type="region of interest" description="Disordered" evidence="8">
    <location>
        <begin position="158"/>
        <end position="186"/>
    </location>
</feature>
<accession>A0A9Q1BT57</accession>
<feature type="compositionally biased region" description="Polar residues" evidence="8">
    <location>
        <begin position="158"/>
        <end position="178"/>
    </location>
</feature>
<dbReference type="SUPFAM" id="SSF82199">
    <property type="entry name" value="SET domain"/>
    <property type="match status" value="1"/>
</dbReference>
<sequence length="905" mass="100647">MKSPNRKWYKMAEEMADGLSTINVDQLSRDVNAIVQAAAGNNRPFEDDVDTSQECCQPTSSGQDNFRQLFLNTSAFLQPSPEIAGQRSNDCPTPARNLGTSEKLLLHQLNKGSVFVVPSQYSGNSSNSNSFLQQQNTTSQHLQPILPAPLRTEDSTVESNVVPSGSTTSHIVSESPQMVSDAPFTSPESSAVMSSVTASNSGTIAGINSSDMTFPSNNLNVAIHLPGMNQTASQDHLQNQSVTASNQRDSLPSLNPHSQLDIQVPPQSHSQLLNSLSTHSAQNLLSQMALFSPGNQDVGTSSHLQPSHLPSLLSPHSQSTLLPYLLRHMQSPGQSSNGIIDLSLLPDSNVSCSQGQEVTQTSREMSFQEQDMMRAVLSDRTDTVPLQAYKQLQGSQDAVNIDLQVQTNNSMEPEQEISTIAPSIITSSIHSLCMPTSGATTNTLNSTSLTVGVNSQVNVMNPDLLQDGTQLSRILAMKNGNSAMAQTEVDLQSLAMQLSEIGNDNSRGRHTQVVSQGRRNNAEEEFWCVQCDETMPQVCPQHGAPTIISDTPIQKRAKMTLPQLLFCKKSNVSSDFLGVWAKDPIKVGCRFGPLEGIILKRLTTEADSLSPLLWKVFQNGKVRHFIDAKDEDTSNWMMYVKRARKLEEQNLSAHQTNGQIYFTTKREIKSGEELLFWYSKDYATMSGATLLPEDSFKCHLCGRQFSYRQELDGHMRYRHPSMSERKFKCEVCSQAFTTSTKLNLHSVKHTGDKRYPCKICHKSFTDGSNLRRHTRIHSGEKKYQCSICGMSFRQKAHLVTHTLIHTGEKKLKCQYCGKMFARKSDIKQHMVLHSQEKQHACSICTRSFIRSQHLKNHMLTHTKERNFVCTFCKKTYQTSTHLQRHSKTCRSKLATSTGKRDRQAT</sequence>
<keyword evidence="4 7" id="KW-0863">Zinc-finger</keyword>
<dbReference type="InterPro" id="IPR036236">
    <property type="entry name" value="Znf_C2H2_sf"/>
</dbReference>
<dbReference type="Proteomes" id="UP001152320">
    <property type="component" value="Chromosome 12"/>
</dbReference>
<keyword evidence="5" id="KW-0862">Zinc</keyword>
<feature type="region of interest" description="Disordered" evidence="8">
    <location>
        <begin position="233"/>
        <end position="270"/>
    </location>
</feature>
<dbReference type="Gene3D" id="3.30.160.60">
    <property type="entry name" value="Classic Zinc Finger"/>
    <property type="match status" value="6"/>
</dbReference>
<evidence type="ECO:0000259" key="10">
    <source>
        <dbReference type="PROSITE" id="PS50280"/>
    </source>
</evidence>
<keyword evidence="2" id="KW-0479">Metal-binding</keyword>
<proteinExistence type="predicted"/>
<dbReference type="FunFam" id="3.30.160.60:FF:000512">
    <property type="entry name" value="zinc finger protein 197 isoform X1"/>
    <property type="match status" value="1"/>
</dbReference>
<dbReference type="Pfam" id="PF13912">
    <property type="entry name" value="zf-C2H2_6"/>
    <property type="match status" value="1"/>
</dbReference>
<keyword evidence="12" id="KW-1185">Reference proteome</keyword>
<evidence type="ECO:0000256" key="2">
    <source>
        <dbReference type="ARBA" id="ARBA00022723"/>
    </source>
</evidence>
<feature type="domain" description="C2H2-type" evidence="9">
    <location>
        <begin position="727"/>
        <end position="754"/>
    </location>
</feature>
<dbReference type="GO" id="GO:0031519">
    <property type="term" value="C:PcG protein complex"/>
    <property type="evidence" value="ECO:0007669"/>
    <property type="project" value="TreeGrafter"/>
</dbReference>
<feature type="domain" description="C2H2-type" evidence="9">
    <location>
        <begin position="867"/>
        <end position="901"/>
    </location>
</feature>
<evidence type="ECO:0000256" key="1">
    <source>
        <dbReference type="ARBA" id="ARBA00004123"/>
    </source>
</evidence>
<dbReference type="GO" id="GO:0000981">
    <property type="term" value="F:DNA-binding transcription factor activity, RNA polymerase II-specific"/>
    <property type="evidence" value="ECO:0007669"/>
    <property type="project" value="TreeGrafter"/>
</dbReference>
<dbReference type="FunFam" id="3.30.160.60:FF:002343">
    <property type="entry name" value="Zinc finger protein 33A"/>
    <property type="match status" value="1"/>
</dbReference>
<keyword evidence="6" id="KW-0539">Nucleus</keyword>
<dbReference type="PANTHER" id="PTHR14003:SF23">
    <property type="entry name" value="ZINC FINGER PROTEIN 143"/>
    <property type="match status" value="1"/>
</dbReference>
<dbReference type="EMBL" id="JAIZAY010000012">
    <property type="protein sequence ID" value="KAJ8032106.1"/>
    <property type="molecule type" value="Genomic_DNA"/>
</dbReference>
<dbReference type="Gene3D" id="2.170.270.10">
    <property type="entry name" value="SET domain"/>
    <property type="match status" value="1"/>
</dbReference>
<feature type="domain" description="C2H2-type" evidence="9">
    <location>
        <begin position="696"/>
        <end position="724"/>
    </location>
</feature>
<organism evidence="11 12">
    <name type="scientific">Holothuria leucospilota</name>
    <name type="common">Black long sea cucumber</name>
    <name type="synonym">Mertensiothuria leucospilota</name>
    <dbReference type="NCBI Taxonomy" id="206669"/>
    <lineage>
        <taxon>Eukaryota</taxon>
        <taxon>Metazoa</taxon>
        <taxon>Echinodermata</taxon>
        <taxon>Eleutherozoa</taxon>
        <taxon>Echinozoa</taxon>
        <taxon>Holothuroidea</taxon>
        <taxon>Aspidochirotacea</taxon>
        <taxon>Aspidochirotida</taxon>
        <taxon>Holothuriidae</taxon>
        <taxon>Holothuria</taxon>
    </lineage>
</organism>
<evidence type="ECO:0000256" key="6">
    <source>
        <dbReference type="ARBA" id="ARBA00023242"/>
    </source>
</evidence>
<dbReference type="GO" id="GO:0000978">
    <property type="term" value="F:RNA polymerase II cis-regulatory region sequence-specific DNA binding"/>
    <property type="evidence" value="ECO:0007669"/>
    <property type="project" value="TreeGrafter"/>
</dbReference>
<dbReference type="GO" id="GO:0005667">
    <property type="term" value="C:transcription regulator complex"/>
    <property type="evidence" value="ECO:0007669"/>
    <property type="project" value="TreeGrafter"/>
</dbReference>
<comment type="subcellular location">
    <subcellularLocation>
        <location evidence="1">Nucleus</location>
    </subcellularLocation>
</comment>
<evidence type="ECO:0000313" key="12">
    <source>
        <dbReference type="Proteomes" id="UP001152320"/>
    </source>
</evidence>
<feature type="domain" description="C2H2-type" evidence="9">
    <location>
        <begin position="839"/>
        <end position="866"/>
    </location>
</feature>
<comment type="caution">
    <text evidence="11">The sequence shown here is derived from an EMBL/GenBank/DDBJ whole genome shotgun (WGS) entry which is preliminary data.</text>
</comment>
<evidence type="ECO:0000313" key="11">
    <source>
        <dbReference type="EMBL" id="KAJ8032106.1"/>
    </source>
</evidence>
<dbReference type="PROSITE" id="PS00028">
    <property type="entry name" value="ZINC_FINGER_C2H2_1"/>
    <property type="match status" value="6"/>
</dbReference>
<dbReference type="OrthoDB" id="654211at2759"/>
<dbReference type="AlphaFoldDB" id="A0A9Q1BT57"/>
<feature type="domain" description="C2H2-type" evidence="9">
    <location>
        <begin position="755"/>
        <end position="782"/>
    </location>
</feature>
<dbReference type="PROSITE" id="PS50157">
    <property type="entry name" value="ZINC_FINGER_C2H2_2"/>
    <property type="match status" value="7"/>
</dbReference>
<gene>
    <name evidence="11" type="ORF">HOLleu_25528</name>
</gene>
<dbReference type="GO" id="GO:0000785">
    <property type="term" value="C:chromatin"/>
    <property type="evidence" value="ECO:0007669"/>
    <property type="project" value="TreeGrafter"/>
</dbReference>
<feature type="domain" description="SET" evidence="10">
    <location>
        <begin position="562"/>
        <end position="679"/>
    </location>
</feature>
<dbReference type="InterPro" id="IPR013087">
    <property type="entry name" value="Znf_C2H2_type"/>
</dbReference>
<dbReference type="SMART" id="SM00355">
    <property type="entry name" value="ZnF_C2H2"/>
    <property type="match status" value="7"/>
</dbReference>
<dbReference type="PROSITE" id="PS50280">
    <property type="entry name" value="SET"/>
    <property type="match status" value="1"/>
</dbReference>
<dbReference type="FunFam" id="3.30.160.60:FF:000624">
    <property type="entry name" value="zinc finger protein 697"/>
    <property type="match status" value="1"/>
</dbReference>
<evidence type="ECO:0000256" key="7">
    <source>
        <dbReference type="PROSITE-ProRule" id="PRU00042"/>
    </source>
</evidence>
<dbReference type="Pfam" id="PF21549">
    <property type="entry name" value="PRDM2_PR"/>
    <property type="match status" value="1"/>
</dbReference>
<dbReference type="Pfam" id="PF00096">
    <property type="entry name" value="zf-C2H2"/>
    <property type="match status" value="4"/>
</dbReference>
<dbReference type="InterPro" id="IPR001214">
    <property type="entry name" value="SET_dom"/>
</dbReference>
<name>A0A9Q1BT57_HOLLE</name>
<evidence type="ECO:0000256" key="5">
    <source>
        <dbReference type="ARBA" id="ARBA00022833"/>
    </source>
</evidence>
<dbReference type="FunFam" id="3.30.160.60:FF:000100">
    <property type="entry name" value="Zinc finger 45-like"/>
    <property type="match status" value="1"/>
</dbReference>
<evidence type="ECO:0000256" key="3">
    <source>
        <dbReference type="ARBA" id="ARBA00022737"/>
    </source>
</evidence>
<feature type="domain" description="C2H2-type" evidence="9">
    <location>
        <begin position="783"/>
        <end position="810"/>
    </location>
</feature>
<evidence type="ECO:0000256" key="8">
    <source>
        <dbReference type="SAM" id="MobiDB-lite"/>
    </source>
</evidence>
<dbReference type="SUPFAM" id="SSF57667">
    <property type="entry name" value="beta-beta-alpha zinc fingers"/>
    <property type="match status" value="5"/>
</dbReference>
<dbReference type="PANTHER" id="PTHR14003">
    <property type="entry name" value="TRANSCRIPTIONAL REPRESSOR PROTEIN YY"/>
    <property type="match status" value="1"/>
</dbReference>
<evidence type="ECO:0000259" key="9">
    <source>
        <dbReference type="PROSITE" id="PS50157"/>
    </source>
</evidence>
<evidence type="ECO:0000256" key="4">
    <source>
        <dbReference type="ARBA" id="ARBA00022771"/>
    </source>
</evidence>
<feature type="domain" description="C2H2-type" evidence="9">
    <location>
        <begin position="811"/>
        <end position="838"/>
    </location>
</feature>
<dbReference type="GO" id="GO:0008270">
    <property type="term" value="F:zinc ion binding"/>
    <property type="evidence" value="ECO:0007669"/>
    <property type="project" value="UniProtKB-KW"/>
</dbReference>
<keyword evidence="3" id="KW-0677">Repeat</keyword>